<protein>
    <recommendedName>
        <fullName evidence="6">DUF4352 domain-containing protein</fullName>
    </recommendedName>
</protein>
<organism evidence="4 5">
    <name type="scientific">Microbacterium binotii</name>
    <dbReference type="NCBI Taxonomy" id="462710"/>
    <lineage>
        <taxon>Bacteria</taxon>
        <taxon>Bacillati</taxon>
        <taxon>Actinomycetota</taxon>
        <taxon>Actinomycetes</taxon>
        <taxon>Micrococcales</taxon>
        <taxon>Microbacteriaceae</taxon>
        <taxon>Microbacterium</taxon>
    </lineage>
</organism>
<evidence type="ECO:0000313" key="4">
    <source>
        <dbReference type="EMBL" id="GAA2573687.1"/>
    </source>
</evidence>
<dbReference type="RefSeq" id="WP_344227550.1">
    <property type="nucleotide sequence ID" value="NZ_BAAARI010000007.1"/>
</dbReference>
<keyword evidence="3" id="KW-1133">Transmembrane helix</keyword>
<evidence type="ECO:0000256" key="1">
    <source>
        <dbReference type="ARBA" id="ARBA00022729"/>
    </source>
</evidence>
<keyword evidence="3" id="KW-0472">Membrane</keyword>
<reference evidence="4 5" key="1">
    <citation type="journal article" date="2019" name="Int. J. Syst. Evol. Microbiol.">
        <title>The Global Catalogue of Microorganisms (GCM) 10K type strain sequencing project: providing services to taxonomists for standard genome sequencing and annotation.</title>
        <authorList>
            <consortium name="The Broad Institute Genomics Platform"/>
            <consortium name="The Broad Institute Genome Sequencing Center for Infectious Disease"/>
            <person name="Wu L."/>
            <person name="Ma J."/>
        </authorList>
    </citation>
    <scope>NUCLEOTIDE SEQUENCE [LARGE SCALE GENOMIC DNA]</scope>
    <source>
        <strain evidence="4 5">JCM 16365</strain>
    </source>
</reference>
<evidence type="ECO:0000256" key="2">
    <source>
        <dbReference type="SAM" id="MobiDB-lite"/>
    </source>
</evidence>
<feature type="transmembrane region" description="Helical" evidence="3">
    <location>
        <begin position="56"/>
        <end position="76"/>
    </location>
</feature>
<keyword evidence="1" id="KW-0732">Signal</keyword>
<evidence type="ECO:0000313" key="5">
    <source>
        <dbReference type="Proteomes" id="UP001500274"/>
    </source>
</evidence>
<keyword evidence="5" id="KW-1185">Reference proteome</keyword>
<keyword evidence="3" id="KW-0812">Transmembrane</keyword>
<accession>A0ABN3P861</accession>
<evidence type="ECO:0000256" key="3">
    <source>
        <dbReference type="SAM" id="Phobius"/>
    </source>
</evidence>
<name>A0ABN3P861_9MICO</name>
<feature type="transmembrane region" description="Helical" evidence="3">
    <location>
        <begin position="34"/>
        <end position="50"/>
    </location>
</feature>
<feature type="compositionally biased region" description="Low complexity" evidence="2">
    <location>
        <begin position="123"/>
        <end position="143"/>
    </location>
</feature>
<feature type="transmembrane region" description="Helical" evidence="3">
    <location>
        <begin position="83"/>
        <end position="105"/>
    </location>
</feature>
<evidence type="ECO:0008006" key="6">
    <source>
        <dbReference type="Google" id="ProtNLM"/>
    </source>
</evidence>
<dbReference type="Gene3D" id="2.60.40.1240">
    <property type="match status" value="1"/>
</dbReference>
<dbReference type="Proteomes" id="UP001500274">
    <property type="component" value="Unassembled WGS sequence"/>
</dbReference>
<sequence>MSNPLPPAANGPEAPYGQQTYAAPPQPVKPGKNVLGFVAMGVAIVGFIFACVPGALIIGWILLPIAFILGVVAVFMKGAKWPAITAIIVAVVGTVVGVIVFFAVVATSFNNAFSSGDTTIGDAATSEQEAAPAEEAAEGGAAAVGTRENPVPLGTEISNDEWKVTVNSVTQGQAAADAIAAANPFNDVADAGSEYIVINYTVTYIGDDADGQIPAFVGLDYVTASGVTVDSTDKIVVAPEPLDSLSTLYSGATATGNTALQVPSPADGVLVVRPGMLGDKVFVALQ</sequence>
<proteinExistence type="predicted"/>
<dbReference type="EMBL" id="BAAARI010000007">
    <property type="protein sequence ID" value="GAA2573687.1"/>
    <property type="molecule type" value="Genomic_DNA"/>
</dbReference>
<dbReference type="InterPro" id="IPR029050">
    <property type="entry name" value="Immunoprotect_excell_Ig-like"/>
</dbReference>
<comment type="caution">
    <text evidence="4">The sequence shown here is derived from an EMBL/GenBank/DDBJ whole genome shotgun (WGS) entry which is preliminary data.</text>
</comment>
<gene>
    <name evidence="4" type="ORF">GCM10009862_10740</name>
</gene>
<feature type="region of interest" description="Disordered" evidence="2">
    <location>
        <begin position="123"/>
        <end position="149"/>
    </location>
</feature>